<feature type="compositionally biased region" description="Polar residues" evidence="1">
    <location>
        <begin position="49"/>
        <end position="63"/>
    </location>
</feature>
<dbReference type="Proteomes" id="UP000070544">
    <property type="component" value="Unassembled WGS sequence"/>
</dbReference>
<accession>A0A138ZWK1</accession>
<name>A0A138ZWK1_GONPJ</name>
<feature type="compositionally biased region" description="Basic residues" evidence="1">
    <location>
        <begin position="37"/>
        <end position="48"/>
    </location>
</feature>
<dbReference type="AlphaFoldDB" id="A0A138ZWK1"/>
<gene>
    <name evidence="2" type="ORF">M427DRAFT_65066</name>
</gene>
<evidence type="ECO:0000313" key="3">
    <source>
        <dbReference type="Proteomes" id="UP000070544"/>
    </source>
</evidence>
<sequence>MSGDQSHSWPFPPASWQHKSLDFFEYGVLPSTEVHPARRSVTQKRSKTHSGNVHLPSQQTLPSQRGELSPQQNHPLPLPTVPFTGASVVCFL</sequence>
<keyword evidence="3" id="KW-1185">Reference proteome</keyword>
<evidence type="ECO:0000256" key="1">
    <source>
        <dbReference type="SAM" id="MobiDB-lite"/>
    </source>
</evidence>
<evidence type="ECO:0000313" key="2">
    <source>
        <dbReference type="EMBL" id="KXS08879.1"/>
    </source>
</evidence>
<organism evidence="2 3">
    <name type="scientific">Gonapodya prolifera (strain JEL478)</name>
    <name type="common">Monoblepharis prolifera</name>
    <dbReference type="NCBI Taxonomy" id="1344416"/>
    <lineage>
        <taxon>Eukaryota</taxon>
        <taxon>Fungi</taxon>
        <taxon>Fungi incertae sedis</taxon>
        <taxon>Chytridiomycota</taxon>
        <taxon>Chytridiomycota incertae sedis</taxon>
        <taxon>Monoblepharidomycetes</taxon>
        <taxon>Monoblepharidales</taxon>
        <taxon>Gonapodyaceae</taxon>
        <taxon>Gonapodya</taxon>
    </lineage>
</organism>
<protein>
    <submittedName>
        <fullName evidence="2">Uncharacterized protein</fullName>
    </submittedName>
</protein>
<reference evidence="2 3" key="1">
    <citation type="journal article" date="2015" name="Genome Biol. Evol.">
        <title>Phylogenomic analyses indicate that early fungi evolved digesting cell walls of algal ancestors of land plants.</title>
        <authorList>
            <person name="Chang Y."/>
            <person name="Wang S."/>
            <person name="Sekimoto S."/>
            <person name="Aerts A.L."/>
            <person name="Choi C."/>
            <person name="Clum A."/>
            <person name="LaButti K.M."/>
            <person name="Lindquist E.A."/>
            <person name="Yee Ngan C."/>
            <person name="Ohm R.A."/>
            <person name="Salamov A.A."/>
            <person name="Grigoriev I.V."/>
            <person name="Spatafora J.W."/>
            <person name="Berbee M.L."/>
        </authorList>
    </citation>
    <scope>NUCLEOTIDE SEQUENCE [LARGE SCALE GENOMIC DNA]</scope>
    <source>
        <strain evidence="2 3">JEL478</strain>
    </source>
</reference>
<proteinExistence type="predicted"/>
<feature type="region of interest" description="Disordered" evidence="1">
    <location>
        <begin position="35"/>
        <end position="79"/>
    </location>
</feature>
<dbReference type="EMBL" id="KQ965932">
    <property type="protein sequence ID" value="KXS08879.1"/>
    <property type="molecule type" value="Genomic_DNA"/>
</dbReference>